<evidence type="ECO:0000313" key="2">
    <source>
        <dbReference type="EMBL" id="PYH81367.1"/>
    </source>
</evidence>
<dbReference type="SUPFAM" id="SSF53448">
    <property type="entry name" value="Nucleotide-diphospho-sugar transferases"/>
    <property type="match status" value="1"/>
</dbReference>
<keyword evidence="3" id="KW-1185">Reference proteome</keyword>
<keyword evidence="2" id="KW-0808">Transferase</keyword>
<dbReference type="AlphaFoldDB" id="A0A319CDD0"/>
<dbReference type="Gene3D" id="3.90.550.10">
    <property type="entry name" value="Spore Coat Polysaccharide Biosynthesis Protein SpsA, Chain A"/>
    <property type="match status" value="1"/>
</dbReference>
<name>A0A319CDD0_9EURO</name>
<keyword evidence="1" id="KW-0732">Signal</keyword>
<feature type="signal peptide" evidence="1">
    <location>
        <begin position="1"/>
        <end position="19"/>
    </location>
</feature>
<dbReference type="OrthoDB" id="2014201at2759"/>
<dbReference type="InterPro" id="IPR050587">
    <property type="entry name" value="GNT1/Glycosyltrans_8"/>
</dbReference>
<reference evidence="2 3" key="1">
    <citation type="submission" date="2016-12" db="EMBL/GenBank/DDBJ databases">
        <title>The genomes of Aspergillus section Nigri reveals drivers in fungal speciation.</title>
        <authorList>
            <consortium name="DOE Joint Genome Institute"/>
            <person name="Vesth T.C."/>
            <person name="Nybo J."/>
            <person name="Theobald S."/>
            <person name="Brandl J."/>
            <person name="Frisvad J.C."/>
            <person name="Nielsen K.F."/>
            <person name="Lyhne E.K."/>
            <person name="Kogle M.E."/>
            <person name="Kuo A."/>
            <person name="Riley R."/>
            <person name="Clum A."/>
            <person name="Nolan M."/>
            <person name="Lipzen A."/>
            <person name="Salamov A."/>
            <person name="Henrissat B."/>
            <person name="Wiebenga A."/>
            <person name="De Vries R.P."/>
            <person name="Grigoriev I.V."/>
            <person name="Mortensen U.H."/>
            <person name="Andersen M.R."/>
            <person name="Baker S.E."/>
        </authorList>
    </citation>
    <scope>NUCLEOTIDE SEQUENCE [LARGE SCALE GENOMIC DNA]</scope>
    <source>
        <strain evidence="2 3">CBS 121591</strain>
    </source>
</reference>
<dbReference type="VEuPathDB" id="FungiDB:BO82DRAFT_383852"/>
<dbReference type="STRING" id="1448315.A0A319CDD0"/>
<dbReference type="Proteomes" id="UP000248340">
    <property type="component" value="Unassembled WGS sequence"/>
</dbReference>
<evidence type="ECO:0000313" key="3">
    <source>
        <dbReference type="Proteomes" id="UP000248340"/>
    </source>
</evidence>
<proteinExistence type="predicted"/>
<dbReference type="InterPro" id="IPR029044">
    <property type="entry name" value="Nucleotide-diphossugar_trans"/>
</dbReference>
<evidence type="ECO:0000256" key="1">
    <source>
        <dbReference type="SAM" id="SignalP"/>
    </source>
</evidence>
<feature type="chain" id="PRO_5016359594" evidence="1">
    <location>
        <begin position="20"/>
        <end position="343"/>
    </location>
</feature>
<dbReference type="RefSeq" id="XP_025491567.1">
    <property type="nucleotide sequence ID" value="XM_025638048.1"/>
</dbReference>
<dbReference type="GeneID" id="37140790"/>
<accession>A0A319CDD0</accession>
<organism evidence="2 3">
    <name type="scientific">Aspergillus uvarum CBS 121591</name>
    <dbReference type="NCBI Taxonomy" id="1448315"/>
    <lineage>
        <taxon>Eukaryota</taxon>
        <taxon>Fungi</taxon>
        <taxon>Dikarya</taxon>
        <taxon>Ascomycota</taxon>
        <taxon>Pezizomycotina</taxon>
        <taxon>Eurotiomycetes</taxon>
        <taxon>Eurotiomycetidae</taxon>
        <taxon>Eurotiales</taxon>
        <taxon>Aspergillaceae</taxon>
        <taxon>Aspergillus</taxon>
        <taxon>Aspergillus subgen. Circumdati</taxon>
    </lineage>
</organism>
<dbReference type="EMBL" id="KZ821703">
    <property type="protein sequence ID" value="PYH81367.1"/>
    <property type="molecule type" value="Genomic_DNA"/>
</dbReference>
<dbReference type="PANTHER" id="PTHR11183">
    <property type="entry name" value="GLYCOGENIN SUBFAMILY MEMBER"/>
    <property type="match status" value="1"/>
</dbReference>
<sequence>MLALYWILLVLASHHGSNSASRPTDIDFSHYAVVQYATNQPALCSAVMQFESHDRLGSQADRHKLEYHVKLLPIEVQIPSNGPTESLTKLLMFNMTQYDRVLFLDAAGVILKNLDELYSLLGSPIAMPRAYWLDSEYRQFTSSFMLVQPSEIEFNRVWKAIQQDGNAESDTNILNNLYRDSAIVIPHRPYHLLTGEFRAKNHASYLGSPHATWDPDVILQDAKYLHFSDGPVSKKPWIKTPAAVMEKEQPDCDVNTVTGALDCRARDLWLGFYKDFAERREMICGAKFVPQLDGEADRVWKASQKHNLSSSVTRKLIDQAMRVLVTLCYESTIASGVVSSDSN</sequence>
<gene>
    <name evidence="2" type="ORF">BO82DRAFT_383852</name>
</gene>
<protein>
    <submittedName>
        <fullName evidence="2">Nucleotide-diphospho-sugar transferase</fullName>
    </submittedName>
</protein>
<dbReference type="GO" id="GO:0016740">
    <property type="term" value="F:transferase activity"/>
    <property type="evidence" value="ECO:0007669"/>
    <property type="project" value="UniProtKB-KW"/>
</dbReference>